<protein>
    <submittedName>
        <fullName evidence="1">Uncharacterized protein</fullName>
    </submittedName>
</protein>
<reference evidence="1" key="1">
    <citation type="journal article" date="2022" name="Int. J. Mol. Sci.">
        <title>Draft Genome of Tanacetum Coccineum: Genomic Comparison of Closely Related Tanacetum-Family Plants.</title>
        <authorList>
            <person name="Yamashiro T."/>
            <person name="Shiraishi A."/>
            <person name="Nakayama K."/>
            <person name="Satake H."/>
        </authorList>
    </citation>
    <scope>NUCLEOTIDE SEQUENCE</scope>
</reference>
<evidence type="ECO:0000313" key="2">
    <source>
        <dbReference type="Proteomes" id="UP001151760"/>
    </source>
</evidence>
<gene>
    <name evidence="1" type="ORF">Tco_0956164</name>
</gene>
<comment type="caution">
    <text evidence="1">The sequence shown here is derived from an EMBL/GenBank/DDBJ whole genome shotgun (WGS) entry which is preliminary data.</text>
</comment>
<dbReference type="EMBL" id="BQNB010016068">
    <property type="protein sequence ID" value="GJT47449.1"/>
    <property type="molecule type" value="Genomic_DNA"/>
</dbReference>
<evidence type="ECO:0000313" key="1">
    <source>
        <dbReference type="EMBL" id="GJT47449.1"/>
    </source>
</evidence>
<proteinExistence type="predicted"/>
<accession>A0ABQ5E971</accession>
<name>A0ABQ5E971_9ASTR</name>
<reference evidence="1" key="2">
    <citation type="submission" date="2022-01" db="EMBL/GenBank/DDBJ databases">
        <authorList>
            <person name="Yamashiro T."/>
            <person name="Shiraishi A."/>
            <person name="Satake H."/>
            <person name="Nakayama K."/>
        </authorList>
    </citation>
    <scope>NUCLEOTIDE SEQUENCE</scope>
</reference>
<dbReference type="Proteomes" id="UP001151760">
    <property type="component" value="Unassembled WGS sequence"/>
</dbReference>
<organism evidence="1 2">
    <name type="scientific">Tanacetum coccineum</name>
    <dbReference type="NCBI Taxonomy" id="301880"/>
    <lineage>
        <taxon>Eukaryota</taxon>
        <taxon>Viridiplantae</taxon>
        <taxon>Streptophyta</taxon>
        <taxon>Embryophyta</taxon>
        <taxon>Tracheophyta</taxon>
        <taxon>Spermatophyta</taxon>
        <taxon>Magnoliopsida</taxon>
        <taxon>eudicotyledons</taxon>
        <taxon>Gunneridae</taxon>
        <taxon>Pentapetalae</taxon>
        <taxon>asterids</taxon>
        <taxon>campanulids</taxon>
        <taxon>Asterales</taxon>
        <taxon>Asteraceae</taxon>
        <taxon>Asteroideae</taxon>
        <taxon>Anthemideae</taxon>
        <taxon>Anthemidinae</taxon>
        <taxon>Tanacetum</taxon>
    </lineage>
</organism>
<sequence length="115" mass="12074">MPLTKNYSDSDSETGKALSGVEPVPFSSNFKFFPCIFAILSLLPLCLTNTIGTTGLTGCFLLDLVLGVGFAEVGFTDVDFAEVGFEGFGFAEVGFKGVGLEGVAGVAHQKCQNHL</sequence>
<keyword evidence="2" id="KW-1185">Reference proteome</keyword>